<sequence>MRIVDARAMPIDHEDLIAVTSSSVYYREKKDQTTFSLYRFDEEDGMITQLNRRPYEDFGYSKLFVDGDVVYFLNEIPSDDGVIKTELISFSYKSGKEEVVTTFEKRGNSTLFWVLDHRYFLFLTAFESSDEAWLYDRVTGQQERIRDERLVGKTERFRELYLFTTTFEGISYIVCNARLDEFDYYDALDNGRISPDDPIDHSEALLICPLEEAVEAVFNQREELPFDDILRLHGEGDTVQYLGEKEGVLRFSAFVDSLNEEVIYDLTAPDVLHEVAVVDWGAYEPLDFTYDDVSSTIFIKVDESDMHTEVIDMATGARYIDVEPFERVIGRRYLVHEYTEGLTSGVVIFDLETEERFAYDNAYYMVIDDAILILSMSST</sequence>
<dbReference type="RefSeq" id="WP_214788026.1">
    <property type="nucleotide sequence ID" value="NZ_JANIEL010000037.1"/>
</dbReference>
<keyword evidence="2" id="KW-1185">Reference proteome</keyword>
<dbReference type="EMBL" id="JBHTCE010000001">
    <property type="protein sequence ID" value="MFC7389785.1"/>
    <property type="molecule type" value="Genomic_DNA"/>
</dbReference>
<dbReference type="Proteomes" id="UP001596439">
    <property type="component" value="Unassembled WGS sequence"/>
</dbReference>
<proteinExistence type="predicted"/>
<comment type="caution">
    <text evidence="1">The sequence shown here is derived from an EMBL/GenBank/DDBJ whole genome shotgun (WGS) entry which is preliminary data.</text>
</comment>
<evidence type="ECO:0008006" key="3">
    <source>
        <dbReference type="Google" id="ProtNLM"/>
    </source>
</evidence>
<name>A0ABW2PMU0_9BACL</name>
<accession>A0ABW2PMU0</accession>
<gene>
    <name evidence="1" type="ORF">ACFQO8_06475</name>
</gene>
<organism evidence="1 2">
    <name type="scientific">Exiguobacterium aestuarii</name>
    <dbReference type="NCBI Taxonomy" id="273527"/>
    <lineage>
        <taxon>Bacteria</taxon>
        <taxon>Bacillati</taxon>
        <taxon>Bacillota</taxon>
        <taxon>Bacilli</taxon>
        <taxon>Bacillales</taxon>
        <taxon>Bacillales Family XII. Incertae Sedis</taxon>
        <taxon>Exiguobacterium</taxon>
    </lineage>
</organism>
<evidence type="ECO:0000313" key="1">
    <source>
        <dbReference type="EMBL" id="MFC7389785.1"/>
    </source>
</evidence>
<protein>
    <recommendedName>
        <fullName evidence="3">DUF5050 domain-containing protein</fullName>
    </recommendedName>
</protein>
<evidence type="ECO:0000313" key="2">
    <source>
        <dbReference type="Proteomes" id="UP001596439"/>
    </source>
</evidence>
<dbReference type="SUPFAM" id="SSF69304">
    <property type="entry name" value="Tricorn protease N-terminal domain"/>
    <property type="match status" value="1"/>
</dbReference>
<reference evidence="2" key="1">
    <citation type="journal article" date="2019" name="Int. J. Syst. Evol. Microbiol.">
        <title>The Global Catalogue of Microorganisms (GCM) 10K type strain sequencing project: providing services to taxonomists for standard genome sequencing and annotation.</title>
        <authorList>
            <consortium name="The Broad Institute Genomics Platform"/>
            <consortium name="The Broad Institute Genome Sequencing Center for Infectious Disease"/>
            <person name="Wu L."/>
            <person name="Ma J."/>
        </authorList>
    </citation>
    <scope>NUCLEOTIDE SEQUENCE [LARGE SCALE GENOMIC DNA]</scope>
    <source>
        <strain evidence="2">CCUG 55590</strain>
    </source>
</reference>